<reference evidence="4" key="1">
    <citation type="journal article" date="2015" name="Proc. Natl. Acad. Sci. U.S.A.">
        <title>Genome sequence of the Asian Tiger mosquito, Aedes albopictus, reveals insights into its biology, genetics, and evolution.</title>
        <authorList>
            <person name="Chen X.G."/>
            <person name="Jiang X."/>
            <person name="Gu J."/>
            <person name="Xu M."/>
            <person name="Wu Y."/>
            <person name="Deng Y."/>
            <person name="Zhang C."/>
            <person name="Bonizzoni M."/>
            <person name="Dermauw W."/>
            <person name="Vontas J."/>
            <person name="Armbruster P."/>
            <person name="Huang X."/>
            <person name="Yang Y."/>
            <person name="Zhang H."/>
            <person name="He W."/>
            <person name="Peng H."/>
            <person name="Liu Y."/>
            <person name="Wu K."/>
            <person name="Chen J."/>
            <person name="Lirakis M."/>
            <person name="Topalis P."/>
            <person name="Van Leeuwen T."/>
            <person name="Hall A.B."/>
            <person name="Jiang X."/>
            <person name="Thorpe C."/>
            <person name="Mueller R.L."/>
            <person name="Sun C."/>
            <person name="Waterhouse R.M."/>
            <person name="Yan G."/>
            <person name="Tu Z.J."/>
            <person name="Fang X."/>
            <person name="James A.A."/>
        </authorList>
    </citation>
    <scope>NUCLEOTIDE SEQUENCE [LARGE SCALE GENOMIC DNA]</scope>
    <source>
        <strain evidence="4">Foshan</strain>
    </source>
</reference>
<feature type="region of interest" description="Disordered" evidence="1">
    <location>
        <begin position="832"/>
        <end position="858"/>
    </location>
</feature>
<keyword evidence="4" id="KW-1185">Reference proteome</keyword>
<dbReference type="InterPro" id="IPR008042">
    <property type="entry name" value="Retrotrans_Pao"/>
</dbReference>
<dbReference type="InterPro" id="IPR041588">
    <property type="entry name" value="Integrase_H2C2"/>
</dbReference>
<dbReference type="EnsemblMetazoa" id="AALFPA23_022721.R33725">
    <property type="protein sequence ID" value="AALFPA23_022721.P33725"/>
    <property type="gene ID" value="AALFPA23_022721"/>
</dbReference>
<dbReference type="Gene3D" id="3.30.420.10">
    <property type="entry name" value="Ribonuclease H-like superfamily/Ribonuclease H"/>
    <property type="match status" value="1"/>
</dbReference>
<dbReference type="InterPro" id="IPR040676">
    <property type="entry name" value="DUF5641"/>
</dbReference>
<dbReference type="Pfam" id="PF17921">
    <property type="entry name" value="Integrase_H2C2"/>
    <property type="match status" value="1"/>
</dbReference>
<evidence type="ECO:0000313" key="3">
    <source>
        <dbReference type="EnsemblMetazoa" id="AALFPA23_022721.P33725"/>
    </source>
</evidence>
<evidence type="ECO:0000259" key="2">
    <source>
        <dbReference type="PROSITE" id="PS50994"/>
    </source>
</evidence>
<protein>
    <recommendedName>
        <fullName evidence="2">Integrase catalytic domain-containing protein</fullName>
    </recommendedName>
</protein>
<organism evidence="3 4">
    <name type="scientific">Aedes albopictus</name>
    <name type="common">Asian tiger mosquito</name>
    <name type="synonym">Stegomyia albopicta</name>
    <dbReference type="NCBI Taxonomy" id="7160"/>
    <lineage>
        <taxon>Eukaryota</taxon>
        <taxon>Metazoa</taxon>
        <taxon>Ecdysozoa</taxon>
        <taxon>Arthropoda</taxon>
        <taxon>Hexapoda</taxon>
        <taxon>Insecta</taxon>
        <taxon>Pterygota</taxon>
        <taxon>Neoptera</taxon>
        <taxon>Endopterygota</taxon>
        <taxon>Diptera</taxon>
        <taxon>Nematocera</taxon>
        <taxon>Culicoidea</taxon>
        <taxon>Culicidae</taxon>
        <taxon>Culicinae</taxon>
        <taxon>Aedini</taxon>
        <taxon>Aedes</taxon>
        <taxon>Stegomyia</taxon>
    </lineage>
</organism>
<dbReference type="SUPFAM" id="SSF53098">
    <property type="entry name" value="Ribonuclease H-like"/>
    <property type="match status" value="1"/>
</dbReference>
<sequence>MLDKEVHFHRDKESDYERVLGIVWNTVEDVFTFSTKMRDDQVTYVSEGKRPTKRLVLSCVMSLFDPLGLLAPFTTYGRTLIQSLWRTGCEWDDLIDDESFGKWKLWISYLSTIGSVKIPRFHFVGAEVLEHESLQLHVFTDASECAYGCVAYFRIIANGAPICSLVQARSKVAPLKPTTIPRLELMATVLGARMVQNIKENHTLEIRKVFLWTDSRTALSWIVSDAKKYKIFVALRIGDILTRTALSEWHGVPTKLNVADELTKWNNGPQLDSNGRWFKGPSFLYESEDHWPEQPAKTTDINEELRAVFMFHDLEAPTQLIDVRRISKWNVLVRTLACVLRFVSNIRRKQKQEPIEAVSAPGKVKDCIVKAIPAVKRLLTKEEFQMAECQLWKMAQGDRYAAEIRILQRGEETKKGGVSMDKDSDLFKLSPVLDEHSVIRMEGRTNQAEFLPFEMRFPIILPKKHPITVKLIEHYHQKFGHANRETVVNELRQRFYIPHLRVELRSVMRACTWCKVHKCQPRIPRMAPLPIQRLTPNMRPFSYTGIDYFGPIMVTVGRRSEKRWVCLFTCFATRAVHLEVAHTLSTQACLMTIRRFACRRGMPIEFFSDNGTNFVGASKEMAKKINVDCCEAFTDARTKWNFNPPSAPHMGGAWERLVRSVKEAMKVFEDGRKLSDEMLLTTLAEAEDMINSRPLTYVPLESAENEALTPNHFVRGFPSNGAEHEHLPTVDAEALRDSYKRSQKLAEKLWQRWLMEYLPTINRRSKWFEETIDIKVGELVYLADSENRKCWVRGVVEEVIKGADNRVRQAIVRTSKGTYRRPVTKLAVPEIRSGNSGLSEPAPELQGGAVEAPLATLQ</sequence>
<dbReference type="InterPro" id="IPR001584">
    <property type="entry name" value="Integrase_cat-core"/>
</dbReference>
<dbReference type="Gene3D" id="1.10.340.70">
    <property type="match status" value="1"/>
</dbReference>
<dbReference type="InterPro" id="IPR012337">
    <property type="entry name" value="RNaseH-like_sf"/>
</dbReference>
<dbReference type="GeneID" id="134290046"/>
<dbReference type="RefSeq" id="XP_062712992.1">
    <property type="nucleotide sequence ID" value="XM_062857008.1"/>
</dbReference>
<evidence type="ECO:0000256" key="1">
    <source>
        <dbReference type="SAM" id="MobiDB-lite"/>
    </source>
</evidence>
<accession>A0ABM1ZY56</accession>
<evidence type="ECO:0000313" key="4">
    <source>
        <dbReference type="Proteomes" id="UP000069940"/>
    </source>
</evidence>
<proteinExistence type="predicted"/>
<dbReference type="Proteomes" id="UP000069940">
    <property type="component" value="Unassembled WGS sequence"/>
</dbReference>
<dbReference type="InterPro" id="IPR036397">
    <property type="entry name" value="RNaseH_sf"/>
</dbReference>
<feature type="domain" description="Integrase catalytic" evidence="2">
    <location>
        <begin position="536"/>
        <end position="718"/>
    </location>
</feature>
<reference evidence="3" key="2">
    <citation type="submission" date="2025-05" db="UniProtKB">
        <authorList>
            <consortium name="EnsemblMetazoa"/>
        </authorList>
    </citation>
    <scope>IDENTIFICATION</scope>
    <source>
        <strain evidence="3">Foshan</strain>
    </source>
</reference>
<name>A0ABM1ZY56_AEDAL</name>
<dbReference type="Pfam" id="PF05380">
    <property type="entry name" value="Peptidase_A17"/>
    <property type="match status" value="1"/>
</dbReference>
<dbReference type="PROSITE" id="PS50994">
    <property type="entry name" value="INTEGRASE"/>
    <property type="match status" value="1"/>
</dbReference>
<dbReference type="Pfam" id="PF18701">
    <property type="entry name" value="DUF5641"/>
    <property type="match status" value="1"/>
</dbReference>
<dbReference type="PANTHER" id="PTHR47331">
    <property type="entry name" value="PHD-TYPE DOMAIN-CONTAINING PROTEIN"/>
    <property type="match status" value="1"/>
</dbReference>